<evidence type="ECO:0000256" key="7">
    <source>
        <dbReference type="RuleBase" id="RU366058"/>
    </source>
</evidence>
<comment type="subcellular location">
    <subcellularLocation>
        <location evidence="1 7">Cell membrane</location>
        <topology evidence="1 7">Multi-pass membrane protein</topology>
    </subcellularLocation>
</comment>
<feature type="transmembrane region" description="Helical" evidence="7">
    <location>
        <begin position="131"/>
        <end position="152"/>
    </location>
</feature>
<evidence type="ECO:0000256" key="6">
    <source>
        <dbReference type="ARBA" id="ARBA00023136"/>
    </source>
</evidence>
<comment type="caution">
    <text evidence="9">The sequence shown here is derived from an EMBL/GenBank/DDBJ whole genome shotgun (WGS) entry which is preliminary data.</text>
</comment>
<keyword evidence="5 7" id="KW-1133">Transmembrane helix</keyword>
<dbReference type="Proteomes" id="UP001364211">
    <property type="component" value="Unassembled WGS sequence"/>
</dbReference>
<organism evidence="9 10">
    <name type="scientific">Pseudonocardia spirodelae</name>
    <dbReference type="NCBI Taxonomy" id="3133431"/>
    <lineage>
        <taxon>Bacteria</taxon>
        <taxon>Bacillati</taxon>
        <taxon>Actinomycetota</taxon>
        <taxon>Actinomycetes</taxon>
        <taxon>Pseudonocardiales</taxon>
        <taxon>Pseudonocardiaceae</taxon>
        <taxon>Pseudonocardia</taxon>
    </lineage>
</organism>
<proteinExistence type="inferred from homology"/>
<feature type="transmembrane region" description="Helical" evidence="7">
    <location>
        <begin position="191"/>
        <end position="211"/>
    </location>
</feature>
<comment type="similarity">
    <text evidence="2 7">Belongs to the TVP38/TMEM64 family.</text>
</comment>
<evidence type="ECO:0000259" key="8">
    <source>
        <dbReference type="Pfam" id="PF09335"/>
    </source>
</evidence>
<evidence type="ECO:0000256" key="5">
    <source>
        <dbReference type="ARBA" id="ARBA00022989"/>
    </source>
</evidence>
<evidence type="ECO:0000256" key="2">
    <source>
        <dbReference type="ARBA" id="ARBA00008640"/>
    </source>
</evidence>
<dbReference type="Pfam" id="PF09335">
    <property type="entry name" value="VTT_dom"/>
    <property type="match status" value="1"/>
</dbReference>
<keyword evidence="3 7" id="KW-1003">Cell membrane</keyword>
<keyword evidence="10" id="KW-1185">Reference proteome</keyword>
<evidence type="ECO:0000313" key="10">
    <source>
        <dbReference type="Proteomes" id="UP001364211"/>
    </source>
</evidence>
<keyword evidence="4 7" id="KW-0812">Transmembrane</keyword>
<evidence type="ECO:0000256" key="4">
    <source>
        <dbReference type="ARBA" id="ARBA00022692"/>
    </source>
</evidence>
<evidence type="ECO:0000256" key="3">
    <source>
        <dbReference type="ARBA" id="ARBA00022475"/>
    </source>
</evidence>
<evidence type="ECO:0000256" key="1">
    <source>
        <dbReference type="ARBA" id="ARBA00004651"/>
    </source>
</evidence>
<evidence type="ECO:0000313" key="9">
    <source>
        <dbReference type="EMBL" id="MEJ8278631.1"/>
    </source>
</evidence>
<dbReference type="InterPro" id="IPR032816">
    <property type="entry name" value="VTT_dom"/>
</dbReference>
<feature type="transmembrane region" description="Helical" evidence="7">
    <location>
        <begin position="44"/>
        <end position="62"/>
    </location>
</feature>
<dbReference type="PANTHER" id="PTHR12677:SF59">
    <property type="entry name" value="GOLGI APPARATUS MEMBRANE PROTEIN TVP38-RELATED"/>
    <property type="match status" value="1"/>
</dbReference>
<feature type="domain" description="VTT" evidence="8">
    <location>
        <begin position="65"/>
        <end position="182"/>
    </location>
</feature>
<gene>
    <name evidence="9" type="ORF">WJX68_06780</name>
</gene>
<reference evidence="9 10" key="1">
    <citation type="submission" date="2024-03" db="EMBL/GenBank/DDBJ databases">
        <title>Draft genome sequence of Pseudonocardia sp. DW16-2.</title>
        <authorList>
            <person name="Duangmal K."/>
        </authorList>
    </citation>
    <scope>NUCLEOTIDE SEQUENCE [LARGE SCALE GENOMIC DNA]</scope>
    <source>
        <strain evidence="9 10">DW16-2</strain>
    </source>
</reference>
<keyword evidence="6 7" id="KW-0472">Membrane</keyword>
<dbReference type="InterPro" id="IPR015414">
    <property type="entry name" value="TMEM64"/>
</dbReference>
<feature type="transmembrane region" description="Helical" evidence="7">
    <location>
        <begin position="159"/>
        <end position="179"/>
    </location>
</feature>
<sequence length="229" mass="23888">MRWWRVLLGCLGLVLVAALVVLVARSLGLPVVPRFGDLRRTVELAGAWGPVVFVLLQVALNVPPFPRTVFTVSAGLLFGAVGGAALALLATALSAVVAFALVRVTGGRMVARYAEHPRAVWVRRRLDHHGVLAVTSLRLIPMVPFAAMNYLAGLSQVRFWPYLVGTVVGSAPSTIAIVALGDAVTGHVSPALLTVSLVCGVLGLGGVLVAARRPLPDEADERAGASPTA</sequence>
<protein>
    <recommendedName>
        <fullName evidence="7">TVP38/TMEM64 family membrane protein</fullName>
    </recommendedName>
</protein>
<dbReference type="PANTHER" id="PTHR12677">
    <property type="entry name" value="GOLGI APPARATUS MEMBRANE PROTEIN TVP38-RELATED"/>
    <property type="match status" value="1"/>
</dbReference>
<name>A0ABU8T500_9PSEU</name>
<feature type="transmembrane region" description="Helical" evidence="7">
    <location>
        <begin position="74"/>
        <end position="102"/>
    </location>
</feature>
<dbReference type="EMBL" id="JBBJUP010000004">
    <property type="protein sequence ID" value="MEJ8278631.1"/>
    <property type="molecule type" value="Genomic_DNA"/>
</dbReference>
<accession>A0ABU8T500</accession>
<dbReference type="RefSeq" id="WP_340287107.1">
    <property type="nucleotide sequence ID" value="NZ_JBBJUP010000004.1"/>
</dbReference>